<feature type="region of interest" description="Disordered" evidence="1">
    <location>
        <begin position="333"/>
        <end position="359"/>
    </location>
</feature>
<feature type="domain" description="CAP-Gly" evidence="2">
    <location>
        <begin position="246"/>
        <end position="288"/>
    </location>
</feature>
<dbReference type="Pfam" id="PF01302">
    <property type="entry name" value="CAP_GLY"/>
    <property type="match status" value="2"/>
</dbReference>
<reference evidence="3 4" key="1">
    <citation type="submission" date="2023-09" db="EMBL/GenBank/DDBJ databases">
        <title>Nesidiocoris tenuis whole genome shotgun sequence.</title>
        <authorList>
            <person name="Shibata T."/>
            <person name="Shimoda M."/>
            <person name="Kobayashi T."/>
            <person name="Uehara T."/>
        </authorList>
    </citation>
    <scope>NUCLEOTIDE SEQUENCE [LARGE SCALE GENOMIC DNA]</scope>
    <source>
        <strain evidence="3 4">Japan</strain>
    </source>
</reference>
<sequence length="378" mass="40917">MPALFSHLMSSDGASGSVRKLSDDLIKTRINEEAEEDDDFFSSDLFGRRYSYDRKSSIGGLSSNDSLWGDISMARRLSEAGIRRTSDNSVILTEDTDSFIVGDRVWVSGTKPGRIAYIGETKFAPGDWAGIVLDEPIGKNDGAVGNTRYFQCEPKKGIFSKLTRLTRSPLSLPETSGSTPQTPVPSTPLGSPPSSIKGSSSSRTTPPPPAMVSPPSPAPTGELKIGERVIVMSQQGSKAGVLRFKGPTSFAAGEWCGVELDDPLGKNDGTVEGVRYFTCEPKFGLFAPAHKVSRSPAKNRRPSCQIHHNATSLRRTSSKESLNSSIASFASSVRTNNTSSVPRKTFTRPLTSPTSSPKPSAQVTIIKYYYPHWEHGFF</sequence>
<protein>
    <submittedName>
        <fullName evidence="3">CAP-Gly domain</fullName>
    </submittedName>
</protein>
<dbReference type="SMART" id="SM01052">
    <property type="entry name" value="CAP_GLY"/>
    <property type="match status" value="2"/>
</dbReference>
<feature type="region of interest" description="Disordered" evidence="1">
    <location>
        <begin position="169"/>
        <end position="222"/>
    </location>
</feature>
<name>A0ABN7ASK4_9HEMI</name>
<organism evidence="3 4">
    <name type="scientific">Nesidiocoris tenuis</name>
    <dbReference type="NCBI Taxonomy" id="355587"/>
    <lineage>
        <taxon>Eukaryota</taxon>
        <taxon>Metazoa</taxon>
        <taxon>Ecdysozoa</taxon>
        <taxon>Arthropoda</taxon>
        <taxon>Hexapoda</taxon>
        <taxon>Insecta</taxon>
        <taxon>Pterygota</taxon>
        <taxon>Neoptera</taxon>
        <taxon>Paraneoptera</taxon>
        <taxon>Hemiptera</taxon>
        <taxon>Heteroptera</taxon>
        <taxon>Panheteroptera</taxon>
        <taxon>Cimicomorpha</taxon>
        <taxon>Miridae</taxon>
        <taxon>Dicyphina</taxon>
        <taxon>Nesidiocoris</taxon>
    </lineage>
</organism>
<dbReference type="InterPro" id="IPR036859">
    <property type="entry name" value="CAP-Gly_dom_sf"/>
</dbReference>
<keyword evidence="4" id="KW-1185">Reference proteome</keyword>
<feature type="compositionally biased region" description="Low complexity" evidence="1">
    <location>
        <begin position="347"/>
        <end position="359"/>
    </location>
</feature>
<dbReference type="Gene3D" id="2.30.30.190">
    <property type="entry name" value="CAP Gly-rich-like domain"/>
    <property type="match status" value="2"/>
</dbReference>
<accession>A0ABN7ASK4</accession>
<dbReference type="SUPFAM" id="SSF74924">
    <property type="entry name" value="Cap-Gly domain"/>
    <property type="match status" value="2"/>
</dbReference>
<feature type="compositionally biased region" description="Polar residues" evidence="1">
    <location>
        <begin position="169"/>
        <end position="181"/>
    </location>
</feature>
<dbReference type="PANTHER" id="PTHR18916">
    <property type="entry name" value="DYNACTIN 1-RELATED MICROTUBULE-BINDING"/>
    <property type="match status" value="1"/>
</dbReference>
<dbReference type="InterPro" id="IPR000938">
    <property type="entry name" value="CAP-Gly_domain"/>
</dbReference>
<proteinExistence type="predicted"/>
<dbReference type="PROSITE" id="PS00845">
    <property type="entry name" value="CAP_GLY_1"/>
    <property type="match status" value="1"/>
</dbReference>
<feature type="domain" description="CAP-Gly" evidence="2">
    <location>
        <begin position="119"/>
        <end position="161"/>
    </location>
</feature>
<evidence type="ECO:0000259" key="2">
    <source>
        <dbReference type="PROSITE" id="PS50245"/>
    </source>
</evidence>
<evidence type="ECO:0000313" key="4">
    <source>
        <dbReference type="Proteomes" id="UP001307889"/>
    </source>
</evidence>
<evidence type="ECO:0000313" key="3">
    <source>
        <dbReference type="EMBL" id="BES95171.1"/>
    </source>
</evidence>
<evidence type="ECO:0000256" key="1">
    <source>
        <dbReference type="SAM" id="MobiDB-lite"/>
    </source>
</evidence>
<dbReference type="PANTHER" id="PTHR18916:SF82">
    <property type="entry name" value="CAP-GLY DOMAIN-CONTAINING PROTEIN"/>
    <property type="match status" value="1"/>
</dbReference>
<gene>
    <name evidence="3" type="ORF">NTJ_07980</name>
</gene>
<feature type="compositionally biased region" description="Polar residues" evidence="1">
    <location>
        <begin position="333"/>
        <end position="342"/>
    </location>
</feature>
<feature type="compositionally biased region" description="Low complexity" evidence="1">
    <location>
        <begin position="192"/>
        <end position="204"/>
    </location>
</feature>
<dbReference type="PROSITE" id="PS50245">
    <property type="entry name" value="CAP_GLY_2"/>
    <property type="match status" value="2"/>
</dbReference>
<dbReference type="EMBL" id="AP028914">
    <property type="protein sequence ID" value="BES95171.1"/>
    <property type="molecule type" value="Genomic_DNA"/>
</dbReference>
<feature type="compositionally biased region" description="Pro residues" evidence="1">
    <location>
        <begin position="205"/>
        <end position="218"/>
    </location>
</feature>
<dbReference type="Proteomes" id="UP001307889">
    <property type="component" value="Chromosome 6"/>
</dbReference>